<protein>
    <submittedName>
        <fullName evidence="1">SUF system Fe-S cluster assembly regulator</fullName>
    </submittedName>
</protein>
<dbReference type="SUPFAM" id="SSF46785">
    <property type="entry name" value="Winged helix' DNA-binding domain"/>
    <property type="match status" value="1"/>
</dbReference>
<dbReference type="GO" id="GO:0005829">
    <property type="term" value="C:cytosol"/>
    <property type="evidence" value="ECO:0007669"/>
    <property type="project" value="TreeGrafter"/>
</dbReference>
<gene>
    <name evidence="1" type="ORF">CVT23_01105</name>
</gene>
<dbReference type="AlphaFoldDB" id="A0A2M9G7H5"/>
<dbReference type="PANTHER" id="PTHR33221">
    <property type="entry name" value="WINGED HELIX-TURN-HELIX TRANSCRIPTIONAL REGULATOR, RRF2 FAMILY"/>
    <property type="match status" value="1"/>
</dbReference>
<proteinExistence type="predicted"/>
<dbReference type="Pfam" id="PF02082">
    <property type="entry name" value="Rrf2"/>
    <property type="match status" value="1"/>
</dbReference>
<accession>A0A2M9G7H5</accession>
<dbReference type="Proteomes" id="UP000229498">
    <property type="component" value="Unassembled WGS sequence"/>
</dbReference>
<dbReference type="Gene3D" id="1.10.10.10">
    <property type="entry name" value="Winged helix-like DNA-binding domain superfamily/Winged helix DNA-binding domain"/>
    <property type="match status" value="1"/>
</dbReference>
<keyword evidence="2" id="KW-1185">Reference proteome</keyword>
<reference evidence="1 2" key="1">
    <citation type="submission" date="2017-11" db="EMBL/GenBank/DDBJ databases">
        <title>Draft genome sequence of Rhizobiales bacterium SY3-13.</title>
        <authorList>
            <person name="Sun C."/>
        </authorList>
    </citation>
    <scope>NUCLEOTIDE SEQUENCE [LARGE SCALE GENOMIC DNA]</scope>
    <source>
        <strain evidence="1 2">SY3-13</strain>
    </source>
</reference>
<dbReference type="InterPro" id="IPR011991">
    <property type="entry name" value="ArsR-like_HTH"/>
</dbReference>
<dbReference type="InterPro" id="IPR014290">
    <property type="entry name" value="SUF_FeS_clus_asmbl_reg"/>
</dbReference>
<dbReference type="PANTHER" id="PTHR33221:SF2">
    <property type="entry name" value="TRANSCRIPTIONAL REGULATOR"/>
    <property type="match status" value="1"/>
</dbReference>
<dbReference type="InterPro" id="IPR030489">
    <property type="entry name" value="TR_Rrf2-type_CS"/>
</dbReference>
<organism evidence="1 2">
    <name type="scientific">Minwuia thermotolerans</name>
    <dbReference type="NCBI Taxonomy" id="2056226"/>
    <lineage>
        <taxon>Bacteria</taxon>
        <taxon>Pseudomonadati</taxon>
        <taxon>Pseudomonadota</taxon>
        <taxon>Alphaproteobacteria</taxon>
        <taxon>Minwuiales</taxon>
        <taxon>Minwuiaceae</taxon>
        <taxon>Minwuia</taxon>
    </lineage>
</organism>
<dbReference type="InterPro" id="IPR000944">
    <property type="entry name" value="Tscrpt_reg_Rrf2"/>
</dbReference>
<sequence>MMRLSKMTDYAVVMMGHMGQSTGRVFAATQIADGTGVPQPTVSKLLKELARGGLLVSIRGAQGGYRLDRTPDEITVAEIVQALEGPIALTACVDGADDSCHVESFCGMRGNWNKVNNAIRTALESVTLADMAVQPMAFPPAEPVREREEERI</sequence>
<dbReference type="NCBIfam" id="TIGR02944">
    <property type="entry name" value="suf_reg_Xantho"/>
    <property type="match status" value="1"/>
</dbReference>
<dbReference type="InterPro" id="IPR036388">
    <property type="entry name" value="WH-like_DNA-bd_sf"/>
</dbReference>
<dbReference type="EMBL" id="PHIG01000004">
    <property type="protein sequence ID" value="PJK31677.1"/>
    <property type="molecule type" value="Genomic_DNA"/>
</dbReference>
<dbReference type="PROSITE" id="PS51197">
    <property type="entry name" value="HTH_RRF2_2"/>
    <property type="match status" value="1"/>
</dbReference>
<evidence type="ECO:0000313" key="1">
    <source>
        <dbReference type="EMBL" id="PJK31677.1"/>
    </source>
</evidence>
<evidence type="ECO:0000313" key="2">
    <source>
        <dbReference type="Proteomes" id="UP000229498"/>
    </source>
</evidence>
<dbReference type="NCBIfam" id="TIGR00738">
    <property type="entry name" value="rrf2_super"/>
    <property type="match status" value="1"/>
</dbReference>
<dbReference type="GO" id="GO:0003700">
    <property type="term" value="F:DNA-binding transcription factor activity"/>
    <property type="evidence" value="ECO:0007669"/>
    <property type="project" value="TreeGrafter"/>
</dbReference>
<dbReference type="InterPro" id="IPR036390">
    <property type="entry name" value="WH_DNA-bd_sf"/>
</dbReference>
<dbReference type="RefSeq" id="WP_109794502.1">
    <property type="nucleotide sequence ID" value="NZ_PHIG01000004.1"/>
</dbReference>
<name>A0A2M9G7H5_9PROT</name>
<dbReference type="OrthoDB" id="9808360at2"/>
<dbReference type="CDD" id="cd00090">
    <property type="entry name" value="HTH_ARSR"/>
    <property type="match status" value="1"/>
</dbReference>
<comment type="caution">
    <text evidence="1">The sequence shown here is derived from an EMBL/GenBank/DDBJ whole genome shotgun (WGS) entry which is preliminary data.</text>
</comment>
<dbReference type="PROSITE" id="PS01332">
    <property type="entry name" value="HTH_RRF2_1"/>
    <property type="match status" value="1"/>
</dbReference>